<organism evidence="2 3">
    <name type="scientific">Paramylibacter ulvae</name>
    <dbReference type="NCBI Taxonomy" id="1651968"/>
    <lineage>
        <taxon>Bacteria</taxon>
        <taxon>Pseudomonadati</taxon>
        <taxon>Pseudomonadota</taxon>
        <taxon>Alphaproteobacteria</taxon>
        <taxon>Rhodobacterales</taxon>
        <taxon>Paracoccaceae</taxon>
        <taxon>Paramylibacter</taxon>
    </lineage>
</organism>
<protein>
    <recommendedName>
        <fullName evidence="1">VOC domain-containing protein</fullName>
    </recommendedName>
</protein>
<dbReference type="InterPro" id="IPR029068">
    <property type="entry name" value="Glyas_Bleomycin-R_OHBP_Dase"/>
</dbReference>
<keyword evidence="3" id="KW-1185">Reference proteome</keyword>
<dbReference type="RefSeq" id="WP_189639665.1">
    <property type="nucleotide sequence ID" value="NZ_BMZF01000002.1"/>
</dbReference>
<dbReference type="SUPFAM" id="SSF54593">
    <property type="entry name" value="Glyoxalase/Bleomycin resistance protein/Dihydroxybiphenyl dioxygenase"/>
    <property type="match status" value="1"/>
</dbReference>
<gene>
    <name evidence="2" type="ORF">GCM10008927_11770</name>
</gene>
<dbReference type="Proteomes" id="UP000634455">
    <property type="component" value="Unassembled WGS sequence"/>
</dbReference>
<comment type="caution">
    <text evidence="2">The sequence shown here is derived from an EMBL/GenBank/DDBJ whole genome shotgun (WGS) entry which is preliminary data.</text>
</comment>
<evidence type="ECO:0000259" key="1">
    <source>
        <dbReference type="PROSITE" id="PS51819"/>
    </source>
</evidence>
<reference evidence="3" key="1">
    <citation type="journal article" date="2019" name="Int. J. Syst. Evol. Microbiol.">
        <title>The Global Catalogue of Microorganisms (GCM) 10K type strain sequencing project: providing services to taxonomists for standard genome sequencing and annotation.</title>
        <authorList>
            <consortium name="The Broad Institute Genomics Platform"/>
            <consortium name="The Broad Institute Genome Sequencing Center for Infectious Disease"/>
            <person name="Wu L."/>
            <person name="Ma J."/>
        </authorList>
    </citation>
    <scope>NUCLEOTIDE SEQUENCE [LARGE SCALE GENOMIC DNA]</scope>
    <source>
        <strain evidence="3">KCTC 32465</strain>
    </source>
</reference>
<accession>A0ABQ3CXP6</accession>
<dbReference type="Pfam" id="PF00903">
    <property type="entry name" value="Glyoxalase"/>
    <property type="match status" value="1"/>
</dbReference>
<dbReference type="InterPro" id="IPR037523">
    <property type="entry name" value="VOC_core"/>
</dbReference>
<sequence length="123" mass="13402">MPILSVKDVLKSADFFAGMGFDIAGHWNNDDGSVNFAIVHLDTITVGLMRDTDARGSGENWVSYFYVNDINAFSDHIQGNGIELARELVDQVYGCRDLEVIDLDGNRMCFGQDLTPGTAGPGL</sequence>
<evidence type="ECO:0000313" key="2">
    <source>
        <dbReference type="EMBL" id="GHA48350.1"/>
    </source>
</evidence>
<dbReference type="EMBL" id="BMZF01000002">
    <property type="protein sequence ID" value="GHA48350.1"/>
    <property type="molecule type" value="Genomic_DNA"/>
</dbReference>
<dbReference type="InterPro" id="IPR004360">
    <property type="entry name" value="Glyas_Fos-R_dOase_dom"/>
</dbReference>
<feature type="domain" description="VOC" evidence="1">
    <location>
        <begin position="1"/>
        <end position="113"/>
    </location>
</feature>
<proteinExistence type="predicted"/>
<dbReference type="PROSITE" id="PS51819">
    <property type="entry name" value="VOC"/>
    <property type="match status" value="1"/>
</dbReference>
<name>A0ABQ3CXP6_9RHOB</name>
<evidence type="ECO:0000313" key="3">
    <source>
        <dbReference type="Proteomes" id="UP000634455"/>
    </source>
</evidence>
<dbReference type="Gene3D" id="3.10.180.10">
    <property type="entry name" value="2,3-Dihydroxybiphenyl 1,2-Dioxygenase, domain 1"/>
    <property type="match status" value="1"/>
</dbReference>